<dbReference type="EMBL" id="JASSZA010000015">
    <property type="protein sequence ID" value="KAK2093272.1"/>
    <property type="molecule type" value="Genomic_DNA"/>
</dbReference>
<sequence>MAQSIIPGTPAWQQEQSFIVGMAPLMLARQCCHSHVPGAAGELKLVLRILRHWVLNDHNEEVKLCTLVRARTSLVRQAPPHPPPALHLLPAMASCLCQCPAAMPASPLATDTNCSLCQKLVDAFVDKGEEQPWEAVAGAGMGTLGCSGTGSLKRPILESEEAIPIRSPFPSPINSVVSLPNAEIRGFALTAN</sequence>
<dbReference type="Proteomes" id="UP001266305">
    <property type="component" value="Unassembled WGS sequence"/>
</dbReference>
<name>A0ABQ9U884_SAGOE</name>
<protein>
    <submittedName>
        <fullName evidence="1">Uncharacterized protein</fullName>
    </submittedName>
</protein>
<accession>A0ABQ9U884</accession>
<keyword evidence="2" id="KW-1185">Reference proteome</keyword>
<reference evidence="1 2" key="1">
    <citation type="submission" date="2023-05" db="EMBL/GenBank/DDBJ databases">
        <title>B98-5 Cell Line De Novo Hybrid Assembly: An Optical Mapping Approach.</title>
        <authorList>
            <person name="Kananen K."/>
            <person name="Auerbach J.A."/>
            <person name="Kautto E."/>
            <person name="Blachly J.S."/>
        </authorList>
    </citation>
    <scope>NUCLEOTIDE SEQUENCE [LARGE SCALE GENOMIC DNA]</scope>
    <source>
        <strain evidence="1">B95-8</strain>
        <tissue evidence="1">Cell line</tissue>
    </source>
</reference>
<comment type="caution">
    <text evidence="1">The sequence shown here is derived from an EMBL/GenBank/DDBJ whole genome shotgun (WGS) entry which is preliminary data.</text>
</comment>
<gene>
    <name evidence="1" type="ORF">P7K49_029801</name>
</gene>
<evidence type="ECO:0000313" key="1">
    <source>
        <dbReference type="EMBL" id="KAK2093272.1"/>
    </source>
</evidence>
<proteinExistence type="predicted"/>
<organism evidence="1 2">
    <name type="scientific">Saguinus oedipus</name>
    <name type="common">Cotton-top tamarin</name>
    <name type="synonym">Oedipomidas oedipus</name>
    <dbReference type="NCBI Taxonomy" id="9490"/>
    <lineage>
        <taxon>Eukaryota</taxon>
        <taxon>Metazoa</taxon>
        <taxon>Chordata</taxon>
        <taxon>Craniata</taxon>
        <taxon>Vertebrata</taxon>
        <taxon>Euteleostomi</taxon>
        <taxon>Mammalia</taxon>
        <taxon>Eutheria</taxon>
        <taxon>Euarchontoglires</taxon>
        <taxon>Primates</taxon>
        <taxon>Haplorrhini</taxon>
        <taxon>Platyrrhini</taxon>
        <taxon>Cebidae</taxon>
        <taxon>Callitrichinae</taxon>
        <taxon>Saguinus</taxon>
    </lineage>
</organism>
<evidence type="ECO:0000313" key="2">
    <source>
        <dbReference type="Proteomes" id="UP001266305"/>
    </source>
</evidence>